<dbReference type="Proteomes" id="UP000604046">
    <property type="component" value="Unassembled WGS sequence"/>
</dbReference>
<accession>A0A812KMM9</accession>
<feature type="compositionally biased region" description="Basic residues" evidence="1">
    <location>
        <begin position="119"/>
        <end position="133"/>
    </location>
</feature>
<gene>
    <name evidence="2" type="ORF">SNAT2548_LOCUS9656</name>
</gene>
<feature type="compositionally biased region" description="Basic and acidic residues" evidence="1">
    <location>
        <begin position="90"/>
        <end position="99"/>
    </location>
</feature>
<evidence type="ECO:0000256" key="1">
    <source>
        <dbReference type="SAM" id="MobiDB-lite"/>
    </source>
</evidence>
<proteinExistence type="predicted"/>
<reference evidence="2" key="1">
    <citation type="submission" date="2021-02" db="EMBL/GenBank/DDBJ databases">
        <authorList>
            <person name="Dougan E. K."/>
            <person name="Rhodes N."/>
            <person name="Thang M."/>
            <person name="Chan C."/>
        </authorList>
    </citation>
    <scope>NUCLEOTIDE SEQUENCE</scope>
</reference>
<sequence>MDMLPSAWFCLVDDLGAGRSPGSLRNRDLRRTACNAQPVSREMQSCDLDCWRNLFGPQLHLKVERTLIPPKAPTRCPDQRRGTKAKRCSKPRDKFRGDKGTPSARVRKRDKVLQESNARRRRKHKSPKAKLVRPKPATPAKTRVTVTLKLPGCSPVRGVAASTAEAEKKAAAKFRSMLHSSPGSSEDFQSKQTLEKNLAKMLARARKHYNFSSSLLTGACRHCNFTSLPDEDACHDNLELLNAIFLAWLNQEGNSTPEEDP</sequence>
<dbReference type="EMBL" id="CAJNDS010000768">
    <property type="protein sequence ID" value="CAE7232683.1"/>
    <property type="molecule type" value="Genomic_DNA"/>
</dbReference>
<name>A0A812KMM9_9DINO</name>
<keyword evidence="3" id="KW-1185">Reference proteome</keyword>
<feature type="region of interest" description="Disordered" evidence="1">
    <location>
        <begin position="69"/>
        <end position="142"/>
    </location>
</feature>
<organism evidence="2 3">
    <name type="scientific">Symbiodinium natans</name>
    <dbReference type="NCBI Taxonomy" id="878477"/>
    <lineage>
        <taxon>Eukaryota</taxon>
        <taxon>Sar</taxon>
        <taxon>Alveolata</taxon>
        <taxon>Dinophyceae</taxon>
        <taxon>Suessiales</taxon>
        <taxon>Symbiodiniaceae</taxon>
        <taxon>Symbiodinium</taxon>
    </lineage>
</organism>
<comment type="caution">
    <text evidence="2">The sequence shown here is derived from an EMBL/GenBank/DDBJ whole genome shotgun (WGS) entry which is preliminary data.</text>
</comment>
<evidence type="ECO:0000313" key="2">
    <source>
        <dbReference type="EMBL" id="CAE7232683.1"/>
    </source>
</evidence>
<dbReference type="AlphaFoldDB" id="A0A812KMM9"/>
<protein>
    <submittedName>
        <fullName evidence="2">Uncharacterized protein</fullName>
    </submittedName>
</protein>
<evidence type="ECO:0000313" key="3">
    <source>
        <dbReference type="Proteomes" id="UP000604046"/>
    </source>
</evidence>